<dbReference type="Gene3D" id="3.30.70.1050">
    <property type="entry name" value="Trigger factor ribosome-binding domain"/>
    <property type="match status" value="1"/>
</dbReference>
<accession>A0A931SD61</accession>
<evidence type="ECO:0000259" key="1">
    <source>
        <dbReference type="Pfam" id="PF05697"/>
    </source>
</evidence>
<feature type="domain" description="Trigger factor ribosome-binding bacterial" evidence="1">
    <location>
        <begin position="1"/>
        <end position="80"/>
    </location>
</feature>
<name>A0A931SD61_9BACT</name>
<dbReference type="EMBL" id="JACOZA010000036">
    <property type="protein sequence ID" value="MBI2096800.1"/>
    <property type="molecule type" value="Genomic_DNA"/>
</dbReference>
<gene>
    <name evidence="2" type="ORF">HYT40_01430</name>
</gene>
<dbReference type="AlphaFoldDB" id="A0A931SD61"/>
<evidence type="ECO:0000313" key="3">
    <source>
        <dbReference type="Proteomes" id="UP000724148"/>
    </source>
</evidence>
<proteinExistence type="predicted"/>
<dbReference type="InterPro" id="IPR036611">
    <property type="entry name" value="Trigger_fac_ribosome-bd_sf"/>
</dbReference>
<protein>
    <submittedName>
        <fullName evidence="2">Trigger factor family protein</fullName>
    </submittedName>
</protein>
<feature type="non-terminal residue" evidence="2">
    <location>
        <position position="82"/>
    </location>
</feature>
<comment type="caution">
    <text evidence="2">The sequence shown here is derived from an EMBL/GenBank/DDBJ whole genome shotgun (WGS) entry which is preliminary data.</text>
</comment>
<evidence type="ECO:0000313" key="2">
    <source>
        <dbReference type="EMBL" id="MBI2096800.1"/>
    </source>
</evidence>
<reference evidence="2" key="1">
    <citation type="submission" date="2020-07" db="EMBL/GenBank/DDBJ databases">
        <title>Huge and variable diversity of episymbiotic CPR bacteria and DPANN archaea in groundwater ecosystems.</title>
        <authorList>
            <person name="He C.Y."/>
            <person name="Keren R."/>
            <person name="Whittaker M."/>
            <person name="Farag I.F."/>
            <person name="Doudna J."/>
            <person name="Cate J.H.D."/>
            <person name="Banfield J.F."/>
        </authorList>
    </citation>
    <scope>NUCLEOTIDE SEQUENCE</scope>
    <source>
        <strain evidence="2">NC_groundwater_193_Ag_S-0.1um_51_7</strain>
    </source>
</reference>
<dbReference type="GO" id="GO:0006457">
    <property type="term" value="P:protein folding"/>
    <property type="evidence" value="ECO:0007669"/>
    <property type="project" value="InterPro"/>
</dbReference>
<dbReference type="GO" id="GO:0015031">
    <property type="term" value="P:protein transport"/>
    <property type="evidence" value="ECO:0007669"/>
    <property type="project" value="InterPro"/>
</dbReference>
<dbReference type="Proteomes" id="UP000724148">
    <property type="component" value="Unassembled WGS sequence"/>
</dbReference>
<sequence>MQTSIKRNADSTVEIEIELQPAELQPYLERAAKKLSEKNPIEGFRPGKAVFEIVKQKFGEMSLYEHALSLAIDGTIPEILVK</sequence>
<dbReference type="InterPro" id="IPR008881">
    <property type="entry name" value="Trigger_fac_ribosome-bd_bac"/>
</dbReference>
<dbReference type="SUPFAM" id="SSF102735">
    <property type="entry name" value="Trigger factor ribosome-binding domain"/>
    <property type="match status" value="1"/>
</dbReference>
<dbReference type="Pfam" id="PF05697">
    <property type="entry name" value="Trigger_N"/>
    <property type="match status" value="1"/>
</dbReference>
<organism evidence="2 3">
    <name type="scientific">Candidatus Sungiibacteriota bacterium</name>
    <dbReference type="NCBI Taxonomy" id="2750080"/>
    <lineage>
        <taxon>Bacteria</taxon>
        <taxon>Candidatus Sungiibacteriota</taxon>
    </lineage>
</organism>